<keyword evidence="9" id="KW-0472">Membrane</keyword>
<feature type="region of interest" description="Disordered" evidence="8">
    <location>
        <begin position="1758"/>
        <end position="1782"/>
    </location>
</feature>
<dbReference type="InterPro" id="IPR011011">
    <property type="entry name" value="Znf_FYVE_PHD"/>
</dbReference>
<keyword evidence="5" id="KW-0862">Zinc</keyword>
<evidence type="ECO:0000256" key="4">
    <source>
        <dbReference type="ARBA" id="ARBA00022771"/>
    </source>
</evidence>
<keyword evidence="13" id="KW-1185">Reference proteome</keyword>
<keyword evidence="9" id="KW-0812">Transmembrane</keyword>
<proteinExistence type="predicted"/>
<name>A0AA85ELT4_9TREM</name>
<dbReference type="Pfam" id="PF14844">
    <property type="entry name" value="PH_BEACH"/>
    <property type="match status" value="1"/>
</dbReference>
<dbReference type="InterPro" id="IPR051944">
    <property type="entry name" value="BEACH_domain_protein"/>
</dbReference>
<dbReference type="InterPro" id="IPR013083">
    <property type="entry name" value="Znf_RING/FYVE/PHD"/>
</dbReference>
<dbReference type="InterPro" id="IPR017455">
    <property type="entry name" value="Znf_FYVE-rel"/>
</dbReference>
<dbReference type="PROSITE" id="PS00678">
    <property type="entry name" value="WD_REPEATS_1"/>
    <property type="match status" value="1"/>
</dbReference>
<feature type="repeat" description="WD" evidence="7">
    <location>
        <begin position="4081"/>
        <end position="4115"/>
    </location>
</feature>
<feature type="transmembrane region" description="Helical" evidence="9">
    <location>
        <begin position="2300"/>
        <end position="2321"/>
    </location>
</feature>
<dbReference type="GO" id="GO:0008270">
    <property type="term" value="F:zinc ion binding"/>
    <property type="evidence" value="ECO:0007669"/>
    <property type="project" value="UniProtKB-KW"/>
</dbReference>
<evidence type="ECO:0000259" key="11">
    <source>
        <dbReference type="PROSITE" id="PS50197"/>
    </source>
</evidence>
<reference evidence="14" key="2">
    <citation type="submission" date="2023-11" db="UniProtKB">
        <authorList>
            <consortium name="WormBaseParasite"/>
        </authorList>
    </citation>
    <scope>IDENTIFICATION</scope>
</reference>
<feature type="domain" description="BEACH" evidence="11">
    <location>
        <begin position="3544"/>
        <end position="3837"/>
    </location>
</feature>
<dbReference type="Pfam" id="PF01363">
    <property type="entry name" value="FYVE"/>
    <property type="match status" value="1"/>
</dbReference>
<evidence type="ECO:0000259" key="10">
    <source>
        <dbReference type="PROSITE" id="PS50178"/>
    </source>
</evidence>
<dbReference type="Gene3D" id="3.30.40.10">
    <property type="entry name" value="Zinc/RING finger domain, C3HC4 (zinc finger)"/>
    <property type="match status" value="1"/>
</dbReference>
<feature type="domain" description="BEACH-type PH" evidence="12">
    <location>
        <begin position="3369"/>
        <end position="3527"/>
    </location>
</feature>
<dbReference type="CDD" id="cd01201">
    <property type="entry name" value="PH_BEACH"/>
    <property type="match status" value="1"/>
</dbReference>
<dbReference type="FunFam" id="1.10.1540.10:FF:000002">
    <property type="entry name" value="WD repeat and FYVE domain containing 3"/>
    <property type="match status" value="1"/>
</dbReference>
<evidence type="ECO:0000259" key="12">
    <source>
        <dbReference type="PROSITE" id="PS51783"/>
    </source>
</evidence>
<protein>
    <submittedName>
        <fullName evidence="14">Uncharacterized protein</fullName>
    </submittedName>
</protein>
<evidence type="ECO:0000256" key="7">
    <source>
        <dbReference type="PROSITE-ProRule" id="PRU00221"/>
    </source>
</evidence>
<dbReference type="SUPFAM" id="SSF81837">
    <property type="entry name" value="BEACH domain"/>
    <property type="match status" value="1"/>
</dbReference>
<dbReference type="PROSITE" id="PS50082">
    <property type="entry name" value="WD_REPEATS_2"/>
    <property type="match status" value="1"/>
</dbReference>
<dbReference type="PANTHER" id="PTHR46108">
    <property type="entry name" value="BLUE CHEESE"/>
    <property type="match status" value="1"/>
</dbReference>
<feature type="region of interest" description="Disordered" evidence="8">
    <location>
        <begin position="4220"/>
        <end position="4243"/>
    </location>
</feature>
<dbReference type="Gene3D" id="2.30.29.30">
    <property type="entry name" value="Pleckstrin-homology domain (PH domain)/Phosphotyrosine-binding domain (PTB)"/>
    <property type="match status" value="1"/>
</dbReference>
<dbReference type="InterPro" id="IPR036372">
    <property type="entry name" value="BEACH_dom_sf"/>
</dbReference>
<accession>A0AA85ELT4</accession>
<dbReference type="SUPFAM" id="SSF57903">
    <property type="entry name" value="FYVE/PHD zinc finger"/>
    <property type="match status" value="1"/>
</dbReference>
<dbReference type="InterPro" id="IPR000409">
    <property type="entry name" value="BEACH_dom"/>
</dbReference>
<feature type="domain" description="FYVE-type" evidence="10">
    <location>
        <begin position="4370"/>
        <end position="4421"/>
    </location>
</feature>
<feature type="compositionally biased region" description="Polar residues" evidence="8">
    <location>
        <begin position="4233"/>
        <end position="4243"/>
    </location>
</feature>
<keyword evidence="1 7" id="KW-0853">WD repeat</keyword>
<evidence type="ECO:0000256" key="6">
    <source>
        <dbReference type="PROSITE-ProRule" id="PRU00091"/>
    </source>
</evidence>
<evidence type="ECO:0000313" key="14">
    <source>
        <dbReference type="WBParaSite" id="SRDH1_14050.3"/>
    </source>
</evidence>
<dbReference type="InterPro" id="IPR023362">
    <property type="entry name" value="PH-BEACH_dom"/>
</dbReference>
<dbReference type="InterPro" id="IPR000306">
    <property type="entry name" value="Znf_FYVE"/>
</dbReference>
<dbReference type="Pfam" id="PF00400">
    <property type="entry name" value="WD40"/>
    <property type="match status" value="1"/>
</dbReference>
<feature type="region of interest" description="Disordered" evidence="8">
    <location>
        <begin position="3268"/>
        <end position="3292"/>
    </location>
</feature>
<feature type="transmembrane region" description="Helical" evidence="9">
    <location>
        <begin position="2083"/>
        <end position="2102"/>
    </location>
</feature>
<feature type="compositionally biased region" description="Low complexity" evidence="8">
    <location>
        <begin position="3274"/>
        <end position="3289"/>
    </location>
</feature>
<dbReference type="InterPro" id="IPR019775">
    <property type="entry name" value="WD40_repeat_CS"/>
</dbReference>
<evidence type="ECO:0000256" key="8">
    <source>
        <dbReference type="SAM" id="MobiDB-lite"/>
    </source>
</evidence>
<keyword evidence="9" id="KW-1133">Transmembrane helix</keyword>
<dbReference type="InterPro" id="IPR036322">
    <property type="entry name" value="WD40_repeat_dom_sf"/>
</dbReference>
<dbReference type="PROSITE" id="PS50197">
    <property type="entry name" value="BEACH"/>
    <property type="match status" value="1"/>
</dbReference>
<dbReference type="InterPro" id="IPR001680">
    <property type="entry name" value="WD40_rpt"/>
</dbReference>
<dbReference type="SMART" id="SM00064">
    <property type="entry name" value="FYVE"/>
    <property type="match status" value="1"/>
</dbReference>
<dbReference type="CDD" id="cd15719">
    <property type="entry name" value="FYVE_WDFY3"/>
    <property type="match status" value="1"/>
</dbReference>
<sequence>MNFMRRHLTKSAYREPSLPVSFDCRRLISLFNQYLQAQNNDDKDTILYNTLPYFCKVFHDAQPVDFVDKFPDIHIFCSRVSQLFVREIKSRAANKSSEEGGLTIAQFLEPDESVGDCLEVTDYEHAVITNKGSCLLNSLNLISTGHTNLIECMAAASVPSTLVKCLYIFLDLPERYSTGSTFHAKFRELLQRLCLYPVVAEELARKDALCHLFNALTDWCAPHNASWRVTTTVVLSTIAQNSMTPVVTKCVHDSECIRHCLKNLSESKSGSKDFVNSFVSLLHVVRESSIDDQILLDDFRSNNGYLVLSDFCLKLEENRSPDSENSLKTLVALVGHLAICGPVELRPKAGAGEQIHKIPGFHIHMPKTQARKSVRNMYAFDVLQSLFNRSSTNHLSLLVLKTVQSIFLQDLSNYFILEQQNILVVFAKKIFEKSYEIQEAYFDLLEELVNKLHYVFMKEISSVVVQMKLFNLSPSLVIAYRHFIQLLRISPVFKDVFHDVGLIELSIDLLNYLIDTMETFCSPSTTPSTSCSLELLKEIGDYLLEFLQCTVTSHVQNGDVFIRLGATNCLLNRILHTNAKKHVIPLRSSALMIYEELMLNNGGEELMPNLLENMHHAYADLKIDILCSFCRVLRESHRCRTVFRKVNGFVYVMQELIYLEGCLNLFTSTVNYLQLSKKESSSPAKHVISSAESSPQHQHSHLSRKTFLSSLTYPQLFLLIKSIFSSLGIAMKFEPSNAHYFATEIQYNTLTDAILSLSSNKQQNKFNINSCNQFISININELMNGFNDSIYHQTRSIRSKYLYALFMNIKLMESLLLSPSSVLTSPNLNKIKMEYNKNKNNTLDSYLDINKSSPDIVVNLPRRIVEWCLIFRYFYNLAIDAYDRDTVRSILLDKNVDFSTPNHDHSDTTLTVTVANNDNTVGNTELLINNNNNTTSNVADILIVHPDAVISLLRLIANLSEYLNNELYHPSSDDGDDDLCIDFQSCLLTVITDLLHSERNQQLMCNVYMPREILNSFRKPLANDNHPLHDQIRGLFECLAIQALTPNDLREFLRLSDTLSELDASLIYPTENNNLSNSLFSLSDEAKILRSKSLSFRLNPLTLSQIKCLIAMSTPSHVEFNKQIIRRDSRINYSSVRSSSTMNSEIGLSMSPPFVEFNMSTEGFGCLFLPSIAPQGSSSVAHLCGAVSVNSSGNLANSALNDMNAGGGVGAGERSFPPSCGFTYSAWVSVSRFDNVTTNSYDIDSMKQPFQQPQAVHLLTLVRGVQSVNDQLVFLRIYIHPINHYLVVSTQERLLQPGQSCDLDIDCSNLSNNNNTDQLTTIESDSNMKNAIGTGTCAVFPCGFPPNSSNEWPLDVWRHVVVVFNRAGMIKTSSCSLYLDGHFIGSRRVTYIGASSASSALGRNIMPSSLCGFVGTPASMRRSSKLLWKIGPFHFIEEPLTANRIAIMTKLGPNYMGSFQAIPSMPSFVRPDVDESNFPLFSEDKLVFGVYACNISTLTLSRIRKVYNQCDAKAIARQFYLSPKENATPIRILRNSALHLNGPARPLGAVLVGYQGVRTFTPSPVCRLIHCVTGGEGMRISLALIAMAQDVETLYASNKAACTLIKCNTAASIEMLRTSGYQIYAVLLRRKRHLLTTRILDSILSLALNMNSWTDKSPISLTYPSVDHPAFEDLVCDLDLWRIERELTNDADIHIRRSALINGQTINNELIVHHHHEKQQRYDERTHFIEDDYQLVASLITHLIELLPNPLLKSDLPLNDNGNSNNNNNKSSNDVTNSTTGSNDKSELIIHPIWNVIFDRVIYLLMNAHSNWTQGNHRHHLIIDVVGRANFINSCLSFIQLCLSTYASSKWFLRFCQLIVWTLPTNSQTNETLISLDQSYIQTSNADGSDGVLMLSTELLRYLIILRNRCLESLIHLITETNGINERFCSELLGAVGFDWFYLLLRPNIHSSTISYALHLLLLIILNPGHSITSNSTVLQQNLSFILTHMETNADSSSNESFPTTNNLQKCLENDCIIAFRLGCPAGRWLRGCEILLKKRHGLLIDNSKSLIKRKPPLRYTAALRDLKLSTCQQPGFTILQILLPYHLNLIETFLFLFALLLKIPVRRMPKNVKFDFDTFYSFIACENNCISPTIIKHEVVNSVGSPVKTNRSIGSASFVSSTNVIKSSGNRPGNVSPTTVPNINTMISKSPVIPSRNINVNTSLMSHSLMSTLPSTFVGNNLPGSIVNQHSSQSICPEAGTLILQLIRLLIYQPESLQGLKITEFTNLIESKTHNPSENIESAVVILKFMIYLYHSKPAIRLVFTTPGLLINLIGLFIPFTNTNNYLSAYPSPLKRSLSSHKNLVDQLLSFSSTSSSTQSSKNSVYQIALDFIKLIVSDSFTLHPSFLQPIHIVDIILEAWSDQCNSKQHQTLQTLILCSLMDHFLATDILNDESLCVGPNGNIEYIPANLVYFSARIVDKLWQGCFNKEVNRVIDFLIHLITYWPDQSTTTASSSTTTAGTNKVEHHSVSNNNNILASKFTIHSLYRSLNRTILYQLSRPILTSADQLQIVNLLNRLNNTSVQCNNNITNINPLEELNLNINRGYIEIDQLRPTNKHSHDPIPLIFNSINEDIEFPACLVHLLIQLIHLNDEHDESLGNLTDSLTNSTSVVNKSSTLSRISSITSCTKIDIDSSNNNNNSSSNNNDDNNNLSIESSVNYYHTTFGFDELDNNFDDTISSLSNVTTGTQNNTVIPASKQQLSSLSTITTSVNNPSIDFHLNNNELPDDSTSTTLNYSKSSDVNNRQQSDQIIGNYTKEIVLAALKLWSKCYIAKKSILAQLVPEAPLVSGLSVPSLNDWTTILEGPCLIAWAQHVDCEAAGLGGISSSNLWGRIPGTPFYVLNMIKQESCPPTSVATTTGSTSTSSGLQHQISMKLSKVSGNVFKLGYSSHSGPPSNQPNVNEQISKSNMNTNTSLVNNNVQINYLSQPNGTGFRMIQENAVEAIQLWAPNQLNFIHELLDQQRTQFYQNLSFNQRHLESEWEKVENELTRERGLWGRVTPDPLAKWELDPTEGPLRMRKRMILNKSFNSRYPYLPSYLTRLLIRSPNSDNYYPYTSTLTKTRKPRSQDSKLYFLNYKSKSLLHEDYGPLTPWLQLTKSMKLEEIIEILEEADNNTTSQTTQLGESCFDGPVSSDIDQQQNNTDDDESFNCCTTVIPDSEFTDLSQSLDPESLELSLQKTASLIRSTRNSVCVDPHLRGNDDLDELVTISTQSVVEEPDEFNSYCDIVDDGDSSSPSSSSSSSKQQLDQSDDIRCSPYLNTKHQQQSHLMKDTSNINVHNNTTTSNIATSTNNTYRNVMKDIPNPMNNFVGANEDKLAGHEAILRLLEPGERLHVMYRCARILGLDIYEGLLLFGKAHFYVIDGYTLINTREIVAIDSLPPNIIHEPIVPCALVSTMTTKKSNNNTLTRSSFTRVNMSSTDLWSSGAVSQIAGKQYFKFPYENIQEVHKRRYLLHPIALEVFNSDGRNFLLAFSKGLQNKVYECFQNAASANSDFNQQKSSQSFFSSLLGVKSVVQRWEHGELSNFEYLMYLNTQAGRSYNDLIQYPVFPWVLADYESEELDLSRPETFRDLSKPMGAQTPDRLAQFQRRFKEWDDPTGETPPYHYGTHYSSAMIVASYLFRMEPFAQHFLKLQGGHFDLPDRMFHSVRDTWISASRHNMADVRELIPEFFYLPDFLINSNHFEMGIKQNGVEVNNVVLPPWAKSDPREFIRVHREALESEYVSAHLHEWIDLIFGYKQQGEYAIQAANVFHYLFYEGNVDIYSIDDPLKRSAVIGFINNFGQIPKQLFKKPHPCRRVIIPRPSTRFLSSAIGFNSGSQLACELFYRNLDILRPSLQPIKELKHAVGQIVQLDPQFIPSGANMNMMNTGATVNRPLLSLNINSDHPNYDNVNFSGNNNLGIGSGGCYQTSTTTLIGGPVVAVEQNKCLLPPNYTHYLAWGFTDGSLRLGSLFDANERVRYIFEMVDQNEILCCTSPNKHTIITAGLSAVVRVWFLNSHEVGNNMTSSNNPSNIGMVSGLSSSVYGCQSFGDSRLKLRATLYGHTDAITCLTASDSFNLIISGSRDRSCILWDLSRLCFLRQLPNHIAPVAAICINEATGDIVSCAGTQLYLWNCNGEPVASIDTPVGRNKQILCVCMSTLYDWDAENVILTGSSDGVVRMWCLKHVYSTDNDSDAVDKNTLNANRTDDSSNQREISTFNTSHENSVEESRTKVLSTLSQDSSDSIDSPCLSTDLTSKRIVQKDSNVKKWSRILVFRSKLTMHTAYERSDNKSPADITALAISRDHRSVLVGDAIGRVFVWSVPSDNSRGGMTDQWVKDEGATNCAADGCGTRFSLTERKHHCRNCGKVFCSKCSRFESEIYRLRLFKPVRVCQSCHNVLKLIQAPQNREVISSS</sequence>
<dbReference type="PROSITE" id="PS50294">
    <property type="entry name" value="WD_REPEATS_REGION"/>
    <property type="match status" value="1"/>
</dbReference>
<dbReference type="SMART" id="SM00320">
    <property type="entry name" value="WD40"/>
    <property type="match status" value="5"/>
</dbReference>
<evidence type="ECO:0000313" key="13">
    <source>
        <dbReference type="Proteomes" id="UP000050792"/>
    </source>
</evidence>
<evidence type="ECO:0000256" key="3">
    <source>
        <dbReference type="ARBA" id="ARBA00022737"/>
    </source>
</evidence>
<feature type="region of interest" description="Disordered" evidence="8">
    <location>
        <begin position="2673"/>
        <end position="2692"/>
    </location>
</feature>
<dbReference type="SUPFAM" id="SSF50729">
    <property type="entry name" value="PH domain-like"/>
    <property type="match status" value="1"/>
</dbReference>
<dbReference type="Proteomes" id="UP000050792">
    <property type="component" value="Unassembled WGS sequence"/>
</dbReference>
<feature type="compositionally biased region" description="Low complexity" evidence="8">
    <location>
        <begin position="1759"/>
        <end position="1780"/>
    </location>
</feature>
<evidence type="ECO:0000256" key="2">
    <source>
        <dbReference type="ARBA" id="ARBA00022723"/>
    </source>
</evidence>
<dbReference type="InterPro" id="IPR011993">
    <property type="entry name" value="PH-like_dom_sf"/>
</dbReference>
<dbReference type="Gene3D" id="1.10.1540.10">
    <property type="entry name" value="BEACH domain"/>
    <property type="match status" value="1"/>
</dbReference>
<dbReference type="WBParaSite" id="SRDH1_14050.3">
    <property type="protein sequence ID" value="SRDH1_14050.3"/>
    <property type="gene ID" value="SRDH1_14050"/>
</dbReference>
<keyword evidence="2" id="KW-0479">Metal-binding</keyword>
<dbReference type="PROSITE" id="PS51783">
    <property type="entry name" value="PH_BEACH"/>
    <property type="match status" value="1"/>
</dbReference>
<evidence type="ECO:0000256" key="5">
    <source>
        <dbReference type="ARBA" id="ARBA00022833"/>
    </source>
</evidence>
<dbReference type="PANTHER" id="PTHR46108:SF4">
    <property type="entry name" value="BLUE CHEESE"/>
    <property type="match status" value="1"/>
</dbReference>
<dbReference type="InterPro" id="IPR015943">
    <property type="entry name" value="WD40/YVTN_repeat-like_dom_sf"/>
</dbReference>
<keyword evidence="3" id="KW-0677">Repeat</keyword>
<evidence type="ECO:0000256" key="9">
    <source>
        <dbReference type="SAM" id="Phobius"/>
    </source>
</evidence>
<feature type="compositionally biased region" description="Low complexity" evidence="8">
    <location>
        <begin position="2674"/>
        <end position="2692"/>
    </location>
</feature>
<dbReference type="SUPFAM" id="SSF50978">
    <property type="entry name" value="WD40 repeat-like"/>
    <property type="match status" value="1"/>
</dbReference>
<dbReference type="PROSITE" id="PS50178">
    <property type="entry name" value="ZF_FYVE"/>
    <property type="match status" value="1"/>
</dbReference>
<dbReference type="Gene3D" id="2.130.10.10">
    <property type="entry name" value="YVTN repeat-like/Quinoprotein amine dehydrogenase"/>
    <property type="match status" value="1"/>
</dbReference>
<keyword evidence="4 6" id="KW-0863">Zinc-finger</keyword>
<evidence type="ECO:0000256" key="1">
    <source>
        <dbReference type="ARBA" id="ARBA00022574"/>
    </source>
</evidence>
<organism evidence="13 14">
    <name type="scientific">Schistosoma rodhaini</name>
    <dbReference type="NCBI Taxonomy" id="6188"/>
    <lineage>
        <taxon>Eukaryota</taxon>
        <taxon>Metazoa</taxon>
        <taxon>Spiralia</taxon>
        <taxon>Lophotrochozoa</taxon>
        <taxon>Platyhelminthes</taxon>
        <taxon>Trematoda</taxon>
        <taxon>Digenea</taxon>
        <taxon>Strigeidida</taxon>
        <taxon>Schistosomatoidea</taxon>
        <taxon>Schistosomatidae</taxon>
        <taxon>Schistosoma</taxon>
    </lineage>
</organism>
<dbReference type="SMART" id="SM01026">
    <property type="entry name" value="Beach"/>
    <property type="match status" value="1"/>
</dbReference>
<dbReference type="Pfam" id="PF02138">
    <property type="entry name" value="Beach"/>
    <property type="match status" value="1"/>
</dbReference>
<reference evidence="13" key="1">
    <citation type="submission" date="2022-06" db="EMBL/GenBank/DDBJ databases">
        <authorList>
            <person name="Berger JAMES D."/>
            <person name="Berger JAMES D."/>
        </authorList>
    </citation>
    <scope>NUCLEOTIDE SEQUENCE [LARGE SCALE GENOMIC DNA]</scope>
</reference>
<dbReference type="CDD" id="cd06071">
    <property type="entry name" value="Beach"/>
    <property type="match status" value="1"/>
</dbReference>